<dbReference type="InterPro" id="IPR006076">
    <property type="entry name" value="FAD-dep_OxRdtase"/>
</dbReference>
<comment type="caution">
    <text evidence="3">The sequence shown here is derived from an EMBL/GenBank/DDBJ whole genome shotgun (WGS) entry which is preliminary data.</text>
</comment>
<dbReference type="Pfam" id="PF01266">
    <property type="entry name" value="DAO"/>
    <property type="match status" value="1"/>
</dbReference>
<dbReference type="SUPFAM" id="SSF54373">
    <property type="entry name" value="FAD-linked reductases, C-terminal domain"/>
    <property type="match status" value="1"/>
</dbReference>
<name>A0A2A2PTB0_9PSED</name>
<sequence length="414" mass="44960">MTQPVHCEIAVIGAGVVGVASALWLRRQGYRVLLLEREAIAAGASYGNAGTLAPYGVMPIAQPSLLKAIPSLLFSKDSPFVINWARLPQLMPWLLRFLNECRPSRCEANTRALSQILQLTYSGYAPLLADSPAADRHLHHNGCIYAYRSEHGFANAQTAIELRRSLGIAQQVLNAADVAQLEPALAGKAVAGILFPESSHMDDPRAFIEALAAPLVAEGALHRATITTLQRQGGGLQLRSAEGQTYRSDRVVLCGGAWSAALARQVGDHIPLDTERGYHIEFDLQDTLLNRPCCPVESAFYMTPMAGRLRVAGTVELGSINDPANPQRFDFLERHVRQVIGLTQPVARKWLGFRPSLPDSLPVIGPSPNEPRMIYAFGHQHLGLTLAGATGQLVAECIAGKAPQWLDSFSVQRF</sequence>
<evidence type="ECO:0000313" key="4">
    <source>
        <dbReference type="Proteomes" id="UP000217830"/>
    </source>
</evidence>
<dbReference type="PANTHER" id="PTHR13847">
    <property type="entry name" value="SARCOSINE DEHYDROGENASE-RELATED"/>
    <property type="match status" value="1"/>
</dbReference>
<evidence type="ECO:0000256" key="1">
    <source>
        <dbReference type="ARBA" id="ARBA00023002"/>
    </source>
</evidence>
<dbReference type="GO" id="GO:0005737">
    <property type="term" value="C:cytoplasm"/>
    <property type="evidence" value="ECO:0007669"/>
    <property type="project" value="TreeGrafter"/>
</dbReference>
<proteinExistence type="predicted"/>
<organism evidence="3 4">
    <name type="scientific">Pseudomonas moraviensis</name>
    <dbReference type="NCBI Taxonomy" id="321662"/>
    <lineage>
        <taxon>Bacteria</taxon>
        <taxon>Pseudomonadati</taxon>
        <taxon>Pseudomonadota</taxon>
        <taxon>Gammaproteobacteria</taxon>
        <taxon>Pseudomonadales</taxon>
        <taxon>Pseudomonadaceae</taxon>
        <taxon>Pseudomonas</taxon>
    </lineage>
</organism>
<protein>
    <recommendedName>
        <fullName evidence="2">FAD dependent oxidoreductase domain-containing protein</fullName>
    </recommendedName>
</protein>
<keyword evidence="4" id="KW-1185">Reference proteome</keyword>
<reference evidence="3 4" key="1">
    <citation type="submission" date="2017-08" db="EMBL/GenBank/DDBJ databases">
        <title>Draft Genome Sequence of Pseudomonas moraviensis TYU6, isolated from Taxus cuspidata by using PacBio Single-Molecule Real-Time Technology.</title>
        <authorList>
            <person name="Baek K.-H."/>
            <person name="Mishra A.K."/>
        </authorList>
    </citation>
    <scope>NUCLEOTIDE SEQUENCE [LARGE SCALE GENOMIC DNA]</scope>
    <source>
        <strain evidence="3 4">TYU6</strain>
    </source>
</reference>
<dbReference type="Proteomes" id="UP000217830">
    <property type="component" value="Unassembled WGS sequence"/>
</dbReference>
<dbReference type="RefSeq" id="WP_095669145.1">
    <property type="nucleotide sequence ID" value="NZ_NRSS01000004.1"/>
</dbReference>
<dbReference type="Gene3D" id="3.30.9.10">
    <property type="entry name" value="D-Amino Acid Oxidase, subunit A, domain 2"/>
    <property type="match status" value="1"/>
</dbReference>
<gene>
    <name evidence="3" type="ORF">CKQ80_27460</name>
</gene>
<dbReference type="Gene3D" id="3.50.50.60">
    <property type="entry name" value="FAD/NAD(P)-binding domain"/>
    <property type="match status" value="2"/>
</dbReference>
<evidence type="ECO:0000259" key="2">
    <source>
        <dbReference type="Pfam" id="PF01266"/>
    </source>
</evidence>
<accession>A0A2A2PTB0</accession>
<dbReference type="AlphaFoldDB" id="A0A2A2PTB0"/>
<dbReference type="GO" id="GO:0016491">
    <property type="term" value="F:oxidoreductase activity"/>
    <property type="evidence" value="ECO:0007669"/>
    <property type="project" value="UniProtKB-KW"/>
</dbReference>
<evidence type="ECO:0000313" key="3">
    <source>
        <dbReference type="EMBL" id="PAW58869.1"/>
    </source>
</evidence>
<dbReference type="InterPro" id="IPR036188">
    <property type="entry name" value="FAD/NAD-bd_sf"/>
</dbReference>
<keyword evidence="1" id="KW-0560">Oxidoreductase</keyword>
<dbReference type="EMBL" id="NRST01000001">
    <property type="protein sequence ID" value="PAW58869.1"/>
    <property type="molecule type" value="Genomic_DNA"/>
</dbReference>
<dbReference type="SUPFAM" id="SSF51905">
    <property type="entry name" value="FAD/NAD(P)-binding domain"/>
    <property type="match status" value="1"/>
</dbReference>
<feature type="domain" description="FAD dependent oxidoreductase" evidence="2">
    <location>
        <begin position="9"/>
        <end position="396"/>
    </location>
</feature>
<dbReference type="PANTHER" id="PTHR13847:SF289">
    <property type="entry name" value="GLYCINE OXIDASE"/>
    <property type="match status" value="1"/>
</dbReference>